<evidence type="ECO:0008006" key="3">
    <source>
        <dbReference type="Google" id="ProtNLM"/>
    </source>
</evidence>
<comment type="caution">
    <text evidence="1">The sequence shown here is derived from an EMBL/GenBank/DDBJ whole genome shotgun (WGS) entry which is preliminary data.</text>
</comment>
<sequence length="282" mass="32724">MIYVLKLQKKLIYTSDDFVNTSYITFCAGGSYPSTSSERFFWCDYISDLADKDLDYFRISYGNYSNKEKLPGLAGYDMSSGIKTVYQFSKGQNGEIYWDTILGRVSHFPVDGIGLYIDGFDTNDYSKDCYKILYDRYRNDEVYKICRYALRRVAKSYYIPDSTNTFIFLWTTLEAIASPEYENVKKWKGKVISYIVQDQTNYNKLGEYIKKISKDVRTELVHNGKLIQNLADYSTTSAIDKELTKIKNIIIDYVIAVYTTGIKSFTDLDDHRKELQNKLGVN</sequence>
<evidence type="ECO:0000313" key="2">
    <source>
        <dbReference type="Proteomes" id="UP000278843"/>
    </source>
</evidence>
<protein>
    <recommendedName>
        <fullName evidence="3">Apea-like HEPN domain-containing protein</fullName>
    </recommendedName>
</protein>
<evidence type="ECO:0000313" key="1">
    <source>
        <dbReference type="EMBL" id="RSJ93929.1"/>
    </source>
</evidence>
<organism evidence="1 2">
    <name type="scientific">Streptococcus cristatus</name>
    <dbReference type="NCBI Taxonomy" id="45634"/>
    <lineage>
        <taxon>Bacteria</taxon>
        <taxon>Bacillati</taxon>
        <taxon>Bacillota</taxon>
        <taxon>Bacilli</taxon>
        <taxon>Lactobacillales</taxon>
        <taxon>Streptococcaceae</taxon>
        <taxon>Streptococcus</taxon>
    </lineage>
</organism>
<accession>A0A428HDU8</accession>
<dbReference type="AlphaFoldDB" id="A0A428HDU8"/>
<gene>
    <name evidence="1" type="ORF">D8790_08840</name>
</gene>
<name>A0A428HDU8_STRCR</name>
<dbReference type="EMBL" id="RJPU01000008">
    <property type="protein sequence ID" value="RSJ93929.1"/>
    <property type="molecule type" value="Genomic_DNA"/>
</dbReference>
<proteinExistence type="predicted"/>
<dbReference type="RefSeq" id="WP_185761935.1">
    <property type="nucleotide sequence ID" value="NZ_RJPU01000008.1"/>
</dbReference>
<dbReference type="Proteomes" id="UP000278843">
    <property type="component" value="Unassembled WGS sequence"/>
</dbReference>
<reference evidence="1 2" key="1">
    <citation type="submission" date="2018-11" db="EMBL/GenBank/DDBJ databases">
        <title>Species Designations Belie Phenotypic and Genotypic Heterogeneity in Oral Streptococci.</title>
        <authorList>
            <person name="Velsko I."/>
        </authorList>
    </citation>
    <scope>NUCLEOTIDE SEQUENCE [LARGE SCALE GENOMIC DNA]</scope>
    <source>
        <strain evidence="1 2">BCC13</strain>
    </source>
</reference>